<dbReference type="Proteomes" id="UP001597389">
    <property type="component" value="Unassembled WGS sequence"/>
</dbReference>
<dbReference type="InterPro" id="IPR026350">
    <property type="entry name" value="GxxExxY"/>
</dbReference>
<comment type="caution">
    <text evidence="1">The sequence shown here is derived from an EMBL/GenBank/DDBJ whole genome shotgun (WGS) entry which is preliminary data.</text>
</comment>
<dbReference type="NCBIfam" id="TIGR04256">
    <property type="entry name" value="GxxExxY"/>
    <property type="match status" value="1"/>
</dbReference>
<gene>
    <name evidence="1" type="ORF">ACFSW8_10190</name>
</gene>
<organism evidence="1 2">
    <name type="scientific">Rubritalea tangerina</name>
    <dbReference type="NCBI Taxonomy" id="430798"/>
    <lineage>
        <taxon>Bacteria</taxon>
        <taxon>Pseudomonadati</taxon>
        <taxon>Verrucomicrobiota</taxon>
        <taxon>Verrucomicrobiia</taxon>
        <taxon>Verrucomicrobiales</taxon>
        <taxon>Rubritaleaceae</taxon>
        <taxon>Rubritalea</taxon>
    </lineage>
</organism>
<sequence>MEFLYKEESYKILGAIFEVYREKGCGFLEDVYQECLEIEMKSQGIPAVSKPKLELEYKGQKLRKSYEPDVICYGKIVLELKACKAIDPVHIAQLHNYLKATGMRVGYVVNFGSYPKAHYQRVVV</sequence>
<protein>
    <submittedName>
        <fullName evidence="1">GxxExxY protein</fullName>
    </submittedName>
</protein>
<dbReference type="RefSeq" id="WP_377178154.1">
    <property type="nucleotide sequence ID" value="NZ_JBHUJB010000042.1"/>
</dbReference>
<reference evidence="2" key="1">
    <citation type="journal article" date="2019" name="Int. J. Syst. Evol. Microbiol.">
        <title>The Global Catalogue of Microorganisms (GCM) 10K type strain sequencing project: providing services to taxonomists for standard genome sequencing and annotation.</title>
        <authorList>
            <consortium name="The Broad Institute Genomics Platform"/>
            <consortium name="The Broad Institute Genome Sequencing Center for Infectious Disease"/>
            <person name="Wu L."/>
            <person name="Ma J."/>
        </authorList>
    </citation>
    <scope>NUCLEOTIDE SEQUENCE [LARGE SCALE GENOMIC DNA]</scope>
    <source>
        <strain evidence="2">CCUG 57942</strain>
    </source>
</reference>
<proteinExistence type="predicted"/>
<dbReference type="Pfam" id="PF13366">
    <property type="entry name" value="PDDEXK_3"/>
    <property type="match status" value="1"/>
</dbReference>
<accession>A0ABW4ZC93</accession>
<evidence type="ECO:0000313" key="2">
    <source>
        <dbReference type="Proteomes" id="UP001597389"/>
    </source>
</evidence>
<keyword evidence="2" id="KW-1185">Reference proteome</keyword>
<dbReference type="EMBL" id="JBHUJB010000042">
    <property type="protein sequence ID" value="MFD2159267.1"/>
    <property type="molecule type" value="Genomic_DNA"/>
</dbReference>
<evidence type="ECO:0000313" key="1">
    <source>
        <dbReference type="EMBL" id="MFD2159267.1"/>
    </source>
</evidence>
<name>A0ABW4ZC93_9BACT</name>